<accession>A0A177ZM38</accession>
<evidence type="ECO:0000313" key="4">
    <source>
        <dbReference type="EMBL" id="OAK68390.1"/>
    </source>
</evidence>
<dbReference type="PATRIC" id="fig|217031.6.peg.3220"/>
<dbReference type="InterPro" id="IPR049053">
    <property type="entry name" value="AFCA-like_C"/>
</dbReference>
<dbReference type="InterPro" id="IPR012341">
    <property type="entry name" value="6hp_glycosidase-like_sf"/>
</dbReference>
<dbReference type="SUPFAM" id="SSF48208">
    <property type="entry name" value="Six-hairpin glycosidases"/>
    <property type="match status" value="1"/>
</dbReference>
<comment type="caution">
    <text evidence="4">The sequence shown here is derived from an EMBL/GenBank/DDBJ whole genome shotgun (WGS) entry which is preliminary data.</text>
</comment>
<dbReference type="RefSeq" id="WP_057989509.1">
    <property type="nucleotide sequence ID" value="NZ_JAGGKH010000014.1"/>
</dbReference>
<proteinExistence type="predicted"/>
<feature type="domain" description="Alpha fucosidase A-like C-terminal" evidence="2">
    <location>
        <begin position="667"/>
        <end position="760"/>
    </location>
</feature>
<dbReference type="InterPro" id="IPR054363">
    <property type="entry name" value="GH95_cat"/>
</dbReference>
<reference evidence="4 5" key="1">
    <citation type="submission" date="2015-05" db="EMBL/GenBank/DDBJ databases">
        <title>Comparison of genome.</title>
        <authorList>
            <person name="Zheng Z."/>
            <person name="Sun M."/>
        </authorList>
    </citation>
    <scope>NUCLEOTIDE SEQUENCE [LARGE SCALE GENOMIC DNA]</scope>
    <source>
        <strain evidence="4 5">G25-74</strain>
    </source>
</reference>
<dbReference type="STRING" id="217031.ABB05_14970"/>
<dbReference type="InterPro" id="IPR008928">
    <property type="entry name" value="6-hairpin_glycosidase_sf"/>
</dbReference>
<dbReference type="GO" id="GO:0004560">
    <property type="term" value="F:alpha-L-fucosidase activity"/>
    <property type="evidence" value="ECO:0007669"/>
    <property type="project" value="InterPro"/>
</dbReference>
<dbReference type="PANTHER" id="PTHR31084">
    <property type="entry name" value="ALPHA-L-FUCOSIDASE 2"/>
    <property type="match status" value="1"/>
</dbReference>
<organism evidence="4 5">
    <name type="scientific">Lederbergia galactosidilytica</name>
    <dbReference type="NCBI Taxonomy" id="217031"/>
    <lineage>
        <taxon>Bacteria</taxon>
        <taxon>Bacillati</taxon>
        <taxon>Bacillota</taxon>
        <taxon>Bacilli</taxon>
        <taxon>Bacillales</taxon>
        <taxon>Bacillaceae</taxon>
        <taxon>Lederbergia</taxon>
    </lineage>
</organism>
<dbReference type="AlphaFoldDB" id="A0A177ZM38"/>
<evidence type="ECO:0000313" key="5">
    <source>
        <dbReference type="Proteomes" id="UP000077881"/>
    </source>
</evidence>
<evidence type="ECO:0000259" key="2">
    <source>
        <dbReference type="Pfam" id="PF21307"/>
    </source>
</evidence>
<dbReference type="Pfam" id="PF14498">
    <property type="entry name" value="Glyco_hyd_65N_2"/>
    <property type="match status" value="1"/>
</dbReference>
<dbReference type="GO" id="GO:0005975">
    <property type="term" value="P:carbohydrate metabolic process"/>
    <property type="evidence" value="ECO:0007669"/>
    <property type="project" value="InterPro"/>
</dbReference>
<dbReference type="Pfam" id="PF22124">
    <property type="entry name" value="Glyco_hydro_95_cat"/>
    <property type="match status" value="1"/>
</dbReference>
<dbReference type="PANTHER" id="PTHR31084:SF0">
    <property type="entry name" value="ALPHA-L-FUCOSIDASE 2"/>
    <property type="match status" value="1"/>
</dbReference>
<evidence type="ECO:0000259" key="3">
    <source>
        <dbReference type="Pfam" id="PF22124"/>
    </source>
</evidence>
<feature type="domain" description="Glycosyl hydrolase family 95 N-terminal" evidence="1">
    <location>
        <begin position="7"/>
        <end position="242"/>
    </location>
</feature>
<gene>
    <name evidence="4" type="ORF">ABB05_14970</name>
</gene>
<dbReference type="Proteomes" id="UP000077881">
    <property type="component" value="Unassembled WGS sequence"/>
</dbReference>
<dbReference type="Gene3D" id="1.50.10.10">
    <property type="match status" value="1"/>
</dbReference>
<feature type="domain" description="Glycosyl hydrolase family 95 catalytic" evidence="3">
    <location>
        <begin position="262"/>
        <end position="665"/>
    </location>
</feature>
<sequence>MASTKKLWYKQPAQNWNEALPIGNGRLGGMVFGEVVAEQIQLNEDSVWYGGPRDRHNPDAICYLPEVRKLLSEGRLKEAEKLAALAFPGLPSSQRHYEPLGDLLIDFQHNEQDYTSYRRELDLQKGLVRVQYTVGHVQYQREIFSSYPDQVMIIRLTASEKRSISFMTHFDRGKTRNLDDMEPVSLDSLVMRGITGGKEGIAFRSVIRAIAENGSVETIGNRLIVTDADAVTLILSAATSYRYKSPEDHCIELINQASQKVYRELFTTHVEDYQVLFNRVDLQIEEPIVNHELATDERLELMKQGESQIGLFCTYFHFGRYLLISSSRPGSLPATLQGIWNDKMVPPWDSKFTININTEMNYWPAEVCQLSECHQPLFDHIEKMRESGQITAQKMYGCRGFVAHHNTDIWADTAPQDIYMPATVWPMGAAWLSLHLWSHYEYTGDKPFLSKAYKTLKEAALFFVDFLIETADGYLITSPSVSPENTYILPNGERGKLCQGPSMDSQIIHQLFESVIHASEILDQDKDFRDELLHMMKKLPKPKIGRYGQIQEWLEDYEEAAPGHRHISHLFALHPGNQISPRHTPNLADAAKITLERRLKHGGGHTGWSRAWIINMWARLENKEQAYANLLELLKSSTLPNLLDNHPPFQIDGNFGGIAGIAEMLLQSHMNEIHVLPSIPKEWKNGKVRGLRAKGGFELEINWNENKLKHSKIKSLNGNLCTIRTAIPVEITSGNETIKTKQLGATVYQFETEKGKEYRLTVL</sequence>
<dbReference type="PIRSF" id="PIRSF007663">
    <property type="entry name" value="UCP007663"/>
    <property type="match status" value="1"/>
</dbReference>
<dbReference type="OrthoDB" id="9802600at2"/>
<dbReference type="InterPro" id="IPR016518">
    <property type="entry name" value="Alpha-L-fucosidase"/>
</dbReference>
<keyword evidence="5" id="KW-1185">Reference proteome</keyword>
<evidence type="ECO:0000259" key="1">
    <source>
        <dbReference type="Pfam" id="PF14498"/>
    </source>
</evidence>
<dbReference type="EMBL" id="LDJR01000056">
    <property type="protein sequence ID" value="OAK68390.1"/>
    <property type="molecule type" value="Genomic_DNA"/>
</dbReference>
<dbReference type="InterPro" id="IPR027414">
    <property type="entry name" value="GH95_N_dom"/>
</dbReference>
<protein>
    <submittedName>
        <fullName evidence="4">Alpha-L-fucosidase</fullName>
    </submittedName>
</protein>
<dbReference type="Pfam" id="PF21307">
    <property type="entry name" value="Glyco_hydro_95_C"/>
    <property type="match status" value="1"/>
</dbReference>
<dbReference type="FunFam" id="1.50.10.10:FF:000028">
    <property type="entry name" value="Alpha-L-fucosidase 2"/>
    <property type="match status" value="1"/>
</dbReference>
<name>A0A177ZM38_9BACI</name>